<dbReference type="Pfam" id="PF20736">
    <property type="entry name" value="Glyco_hydro127M"/>
    <property type="match status" value="1"/>
</dbReference>
<feature type="domain" description="Non-reducing end beta-L-arabinofuranosidase-like GH127 catalytic" evidence="1">
    <location>
        <begin position="104"/>
        <end position="420"/>
    </location>
</feature>
<keyword evidence="4" id="KW-1185">Reference proteome</keyword>
<evidence type="ECO:0000313" key="3">
    <source>
        <dbReference type="EMBL" id="RIV76671.1"/>
    </source>
</evidence>
<evidence type="ECO:0000259" key="1">
    <source>
        <dbReference type="Pfam" id="PF07944"/>
    </source>
</evidence>
<dbReference type="AlphaFoldDB" id="A0A418NEH9"/>
<dbReference type="PANTHER" id="PTHR31151:SF0">
    <property type="entry name" value="PROLINE-TRNA LIGASE (DUF1680)"/>
    <property type="match status" value="1"/>
</dbReference>
<evidence type="ECO:0000259" key="2">
    <source>
        <dbReference type="Pfam" id="PF20736"/>
    </source>
</evidence>
<dbReference type="EMBL" id="QXFK01000018">
    <property type="protein sequence ID" value="RIV76671.1"/>
    <property type="molecule type" value="Genomic_DNA"/>
</dbReference>
<name>A0A418NEH9_9SPHN</name>
<dbReference type="SUPFAM" id="SSF48208">
    <property type="entry name" value="Six-hairpin glycosidases"/>
    <property type="match status" value="1"/>
</dbReference>
<gene>
    <name evidence="3" type="ORF">D2V04_10890</name>
</gene>
<evidence type="ECO:0000313" key="4">
    <source>
        <dbReference type="Proteomes" id="UP000285092"/>
    </source>
</evidence>
<evidence type="ECO:0008006" key="5">
    <source>
        <dbReference type="Google" id="ProtNLM"/>
    </source>
</evidence>
<dbReference type="OrthoDB" id="9757939at2"/>
<dbReference type="PROSITE" id="PS51318">
    <property type="entry name" value="TAT"/>
    <property type="match status" value="1"/>
</dbReference>
<dbReference type="Proteomes" id="UP000285092">
    <property type="component" value="Unassembled WGS sequence"/>
</dbReference>
<dbReference type="GO" id="GO:0005975">
    <property type="term" value="P:carbohydrate metabolic process"/>
    <property type="evidence" value="ECO:0007669"/>
    <property type="project" value="InterPro"/>
</dbReference>
<feature type="domain" description="Non-reducing end beta-L-arabinofuranosidase-like GH127 middle" evidence="2">
    <location>
        <begin position="433"/>
        <end position="526"/>
    </location>
</feature>
<organism evidence="3 4">
    <name type="scientific">Pelagerythrobacter aerophilus</name>
    <dbReference type="NCBI Taxonomy" id="2306995"/>
    <lineage>
        <taxon>Bacteria</taxon>
        <taxon>Pseudomonadati</taxon>
        <taxon>Pseudomonadota</taxon>
        <taxon>Alphaproteobacteria</taxon>
        <taxon>Sphingomonadales</taxon>
        <taxon>Erythrobacteraceae</taxon>
        <taxon>Pelagerythrobacter</taxon>
    </lineage>
</organism>
<dbReference type="InterPro" id="IPR012878">
    <property type="entry name" value="Beta-AFase-like_GH127_cat"/>
</dbReference>
<reference evidence="3 4" key="1">
    <citation type="submission" date="2018-08" db="EMBL/GenBank/DDBJ databases">
        <title>Altererythrobacter sp.Ery1 and Ery12, the genome sequencing of novel strains in genus Alterythrobacter.</title>
        <authorList>
            <person name="Cheng H."/>
            <person name="Wu Y.-H."/>
            <person name="Fang C."/>
            <person name="Xu X.-W."/>
        </authorList>
    </citation>
    <scope>NUCLEOTIDE SEQUENCE [LARGE SCALE GENOMIC DNA]</scope>
    <source>
        <strain evidence="3 4">Ery1</strain>
    </source>
</reference>
<dbReference type="PANTHER" id="PTHR31151">
    <property type="entry name" value="PROLINE-TRNA LIGASE (DUF1680)"/>
    <property type="match status" value="1"/>
</dbReference>
<dbReference type="Pfam" id="PF07944">
    <property type="entry name" value="Beta-AFase-like_GH127_cat"/>
    <property type="match status" value="1"/>
</dbReference>
<sequence>MVSRREFVGGAAVGLAMMPAAGLGRTNRAPVATVNGAIFNRAPLADQPFAPLPLGAVRAKGWLAMQLETMAEGLTGRLDEFYSLVGPQNAWLGGEGDAWERGPYWLDGLVPLAHILDNQRLKDKAQPWIEFALRSQQPSGYFGPPDDRGTGKDENGIQRANSADWWPRMVMLKVLQQHHEATGDRRVLDFMSRYFTYQQRQLPTQPLDHWTEWARHRGGENTASALWLYNRTGERSLLELARTLVGQTSDWTAGFAAEQPPTAHGVNVAMGVKQPALAYLLDGRSEHIDAIRHGLAFLERDHGQVTGMFSGDEPLHGTNPIQGTELCTVVEFMFSLEALGQITGDVAVLDRLERIAYNALPAQTTEDYMARQYFQQPNQVMISRDVEQYAQQHGGTSQLIGLLDGYPCCTVNMHQGWPKFVQSMWAASADGGLAVLNYGPSNARVTIGGVEVQAEQQTSYPFEDGVRIVLQTARPMAFPLHLRIPGWAEGATIKINGQDETPVSSGRIARLERVWRTGDTVELIFPAKITRSMWHKQLVSLERGPLVFALPIGEEWHKIGERSGIATSEVFPTTPWNYALEPGAAVSLDRAAAVSDCPWIDANAPFSLSTTGRRIPGWDRYHQTHGSLPFSPVSTDAPAETLRLVPYGCTLLRMSEFPIVKA</sequence>
<dbReference type="InterPro" id="IPR008928">
    <property type="entry name" value="6-hairpin_glycosidase_sf"/>
</dbReference>
<accession>A0A418NEH9</accession>
<dbReference type="InterPro" id="IPR049046">
    <property type="entry name" value="Beta-AFase-like_GH127_middle"/>
</dbReference>
<comment type="caution">
    <text evidence="3">The sequence shown here is derived from an EMBL/GenBank/DDBJ whole genome shotgun (WGS) entry which is preliminary data.</text>
</comment>
<protein>
    <recommendedName>
        <fullName evidence="5">Glycoside hydrolase family 127 protein</fullName>
    </recommendedName>
</protein>
<dbReference type="InterPro" id="IPR006311">
    <property type="entry name" value="TAT_signal"/>
</dbReference>
<proteinExistence type="predicted"/>